<dbReference type="InterPro" id="IPR026895">
    <property type="entry name" value="EMC1"/>
</dbReference>
<dbReference type="GO" id="GO:0034975">
    <property type="term" value="P:protein folding in endoplasmic reticulum"/>
    <property type="evidence" value="ECO:0007669"/>
    <property type="project" value="TreeGrafter"/>
</dbReference>
<dbReference type="RefSeq" id="XP_002186332.1">
    <property type="nucleotide sequence ID" value="XM_002186296.1"/>
</dbReference>
<evidence type="ECO:0000256" key="5">
    <source>
        <dbReference type="ARBA" id="ARBA00022692"/>
    </source>
</evidence>
<feature type="domain" description="EMC1 first beta-propeller" evidence="15">
    <location>
        <begin position="27"/>
        <end position="236"/>
    </location>
</feature>
<dbReference type="GeneID" id="7204350"/>
<dbReference type="OrthoDB" id="28092at2759"/>
<dbReference type="GO" id="GO:0072546">
    <property type="term" value="C:EMC complex"/>
    <property type="evidence" value="ECO:0007669"/>
    <property type="project" value="InterPro"/>
</dbReference>
<evidence type="ECO:0000256" key="11">
    <source>
        <dbReference type="SAM" id="MobiDB-lite"/>
    </source>
</evidence>
<dbReference type="Proteomes" id="UP000000759">
    <property type="component" value="Chromosome 3"/>
</dbReference>
<dbReference type="EMBL" id="CP001142">
    <property type="protein sequence ID" value="ACI65802.1"/>
    <property type="molecule type" value="Genomic_DNA"/>
</dbReference>
<keyword evidence="6 13" id="KW-0732">Signal</keyword>
<evidence type="ECO:0000256" key="7">
    <source>
        <dbReference type="ARBA" id="ARBA00022824"/>
    </source>
</evidence>
<dbReference type="HOGENOM" id="CLU_326665_0_0_1"/>
<keyword evidence="8 12" id="KW-1133">Transmembrane helix</keyword>
<evidence type="ECO:0000256" key="1">
    <source>
        <dbReference type="ARBA" id="ARBA00004115"/>
    </source>
</evidence>
<protein>
    <recommendedName>
        <fullName evidence="4">ER membrane protein complex subunit 1</fullName>
    </recommendedName>
</protein>
<evidence type="ECO:0000256" key="13">
    <source>
        <dbReference type="SAM" id="SignalP"/>
    </source>
</evidence>
<proteinExistence type="inferred from homology"/>
<gene>
    <name evidence="16" type="ORF">PHATR_43900</name>
</gene>
<evidence type="ECO:0000256" key="10">
    <source>
        <dbReference type="ARBA" id="ARBA00023180"/>
    </source>
</evidence>
<keyword evidence="17" id="KW-1185">Reference proteome</keyword>
<dbReference type="InterPro" id="IPR011047">
    <property type="entry name" value="Quinoprotein_ADH-like_sf"/>
</dbReference>
<keyword evidence="10" id="KW-0325">Glycoprotein</keyword>
<evidence type="ECO:0000256" key="9">
    <source>
        <dbReference type="ARBA" id="ARBA00023136"/>
    </source>
</evidence>
<feature type="transmembrane region" description="Helical" evidence="12">
    <location>
        <begin position="848"/>
        <end position="871"/>
    </location>
</feature>
<evidence type="ECO:0000259" key="15">
    <source>
        <dbReference type="Pfam" id="PF25293"/>
    </source>
</evidence>
<dbReference type="InterPro" id="IPR011678">
    <property type="entry name" value="EMC1_C"/>
</dbReference>
<dbReference type="Gene3D" id="2.130.10.10">
    <property type="entry name" value="YVTN repeat-like/Quinoprotein amine dehydrogenase"/>
    <property type="match status" value="1"/>
</dbReference>
<dbReference type="STRING" id="556484.B5Y4Q1"/>
<keyword evidence="9 12" id="KW-0472">Membrane</keyword>
<evidence type="ECO:0000256" key="8">
    <source>
        <dbReference type="ARBA" id="ARBA00022989"/>
    </source>
</evidence>
<dbReference type="KEGG" id="pti:PHATR_43900"/>
<dbReference type="Pfam" id="PF25293">
    <property type="entry name" value="Beta-prop_EMC1_N"/>
    <property type="match status" value="1"/>
</dbReference>
<evidence type="ECO:0000313" key="17">
    <source>
        <dbReference type="Proteomes" id="UP000000759"/>
    </source>
</evidence>
<dbReference type="InterPro" id="IPR015943">
    <property type="entry name" value="WD40/YVTN_repeat-like_dom_sf"/>
</dbReference>
<dbReference type="PANTHER" id="PTHR21573:SF0">
    <property type="entry name" value="ER MEMBRANE PROTEIN COMPLEX SUBUNIT 1"/>
    <property type="match status" value="1"/>
</dbReference>
<evidence type="ECO:0000313" key="16">
    <source>
        <dbReference type="EMBL" id="ACI65802.1"/>
    </source>
</evidence>
<reference evidence="17" key="2">
    <citation type="submission" date="2008-08" db="EMBL/GenBank/DDBJ databases">
        <authorList>
            <consortium name="Diatom Consortium"/>
            <person name="Grigoriev I."/>
            <person name="Grimwood J."/>
            <person name="Kuo A."/>
            <person name="Otillar R.P."/>
            <person name="Salamov A."/>
            <person name="Detter J.C."/>
            <person name="Lindquist E."/>
            <person name="Shapiro H."/>
            <person name="Lucas S."/>
            <person name="Glavina del Rio T."/>
            <person name="Pitluck S."/>
            <person name="Rokhsar D."/>
            <person name="Bowler C."/>
        </authorList>
    </citation>
    <scope>GENOME REANNOTATION</scope>
    <source>
        <strain evidence="17">CCAP 1055/1</strain>
    </source>
</reference>
<dbReference type="Pfam" id="PF07774">
    <property type="entry name" value="EMC1_C"/>
    <property type="match status" value="1"/>
</dbReference>
<dbReference type="PANTHER" id="PTHR21573">
    <property type="entry name" value="ER MEMBRANE PROTEIN COMPLEX SUBUNIT 1"/>
    <property type="match status" value="1"/>
</dbReference>
<evidence type="ECO:0000256" key="2">
    <source>
        <dbReference type="ARBA" id="ARBA00007904"/>
    </source>
</evidence>
<organism evidence="16 17">
    <name type="scientific">Phaeodactylum tricornutum (strain CCAP 1055/1)</name>
    <dbReference type="NCBI Taxonomy" id="556484"/>
    <lineage>
        <taxon>Eukaryota</taxon>
        <taxon>Sar</taxon>
        <taxon>Stramenopiles</taxon>
        <taxon>Ochrophyta</taxon>
        <taxon>Bacillariophyta</taxon>
        <taxon>Bacillariophyceae</taxon>
        <taxon>Bacillariophycidae</taxon>
        <taxon>Naviculales</taxon>
        <taxon>Phaeodactylaceae</taxon>
        <taxon>Phaeodactylum</taxon>
    </lineage>
</organism>
<comment type="subcellular location">
    <subcellularLocation>
        <location evidence="1">Endoplasmic reticulum membrane</location>
        <topology evidence="1">Single-pass type I membrane protein</topology>
    </subcellularLocation>
</comment>
<dbReference type="AlphaFoldDB" id="B5Y4Q1"/>
<feature type="region of interest" description="Disordered" evidence="11">
    <location>
        <begin position="585"/>
        <end position="617"/>
    </location>
</feature>
<dbReference type="SUPFAM" id="SSF50998">
    <property type="entry name" value="Quinoprotein alcohol dehydrogenase-like"/>
    <property type="match status" value="1"/>
</dbReference>
<keyword evidence="7" id="KW-0256">Endoplasmic reticulum</keyword>
<comment type="subunit">
    <text evidence="3">Component of the ER membrane protein complex (EMC).</text>
</comment>
<feature type="signal peptide" evidence="13">
    <location>
        <begin position="1"/>
        <end position="27"/>
    </location>
</feature>
<dbReference type="InterPro" id="IPR058545">
    <property type="entry name" value="Beta-prop_EMC1_1st"/>
</dbReference>
<feature type="domain" description="ER membrane protein complex subunit 1 C-terminal" evidence="14">
    <location>
        <begin position="658"/>
        <end position="864"/>
    </location>
</feature>
<dbReference type="InParanoid" id="B5Y4Q1"/>
<evidence type="ECO:0000256" key="6">
    <source>
        <dbReference type="ARBA" id="ARBA00022729"/>
    </source>
</evidence>
<evidence type="ECO:0000259" key="14">
    <source>
        <dbReference type="Pfam" id="PF07774"/>
    </source>
</evidence>
<evidence type="ECO:0000256" key="3">
    <source>
        <dbReference type="ARBA" id="ARBA00011276"/>
    </source>
</evidence>
<dbReference type="PaxDb" id="2850-Phatr43900"/>
<keyword evidence="5 12" id="KW-0812">Transmembrane</keyword>
<dbReference type="eggNOG" id="KOG2103">
    <property type="taxonomic scope" value="Eukaryota"/>
</dbReference>
<sequence>MRLSVGNNLVGLSLLVTSALFLQPCRAIFEDDAGQLDFLIATTGHGPVKFVATVGNTAVVTSDFTDDATKTSCYVASRKVADGTLVWRRNVCSSAADEQQYHGVSVSGNFVATVDHVGVVQAWDATNGALLWDVYLPTKSNHRLSIWAFAKAGTHYIAVTSGSDTSVFDAATGTATTSPSAREAHTFKGSSGTQQPTEVYCDALDLTVGADGATALSAWNRKKDKLPFQNQIAFPPEEELSFFSLLSCSTTAMEVLRTSGRGTTTMISLTKTDSLNVSGEVMWTAEEGLSRVDSAIMLDASHSGVDLEQDKKENLLQLVPRLKSQVMAMTEGLVNTGNPVRRDDVFGFLKIALLLSSSSNRLYGIPTSGDTRGKTRFQVNLPAGAEWHRLVHGASNSIKSGHGIKGGTHTREVLLLSSLSSAREKQIQWTCLDGTTGTEHSKGSVTLKTAVSQVIPLAGSGGCRQAAVLILEDRSAIVIPEDKVTKEAVLEQVAMSKNGFFGHSMRKESAELEAFAVKVDRNGDLSTMVVGAIAFPGEEILSVAYPSREEAIQSPSNALGDFSLLLKYVNPHLMAVVTKTKEDGKEDEFSALSGTRKTATSKRKPSGASDTAEVEPTVSTNDKPNFFVNIVDSVSGRILYRASHTNVASSPSPAIVISENWVFYSFTNEKTRRGEIGVLSLYEGMVDSKSLTAFSAPELSSTFSSLDARESKPVVLAKTFSLAKSATALGMTSTRGGISTRRLILATIDGQIFALDRKVLDTRRPMGQVKDTEKKEGLQQYSELIPLVSYTSLSYLQLVESVASIVSSQTDLESQTLVLAFGGPDIFFTRTSPSRGFDLLPESFNRPLLSIVVAGLLIVLFVVKVSCVGVAGGSIATMRCCV</sequence>
<comment type="similarity">
    <text evidence="2">Belongs to the EMC1 family.</text>
</comment>
<reference evidence="16 17" key="1">
    <citation type="journal article" date="2008" name="Nature">
        <title>The Phaeodactylum genome reveals the evolutionary history of diatom genomes.</title>
        <authorList>
            <person name="Bowler C."/>
            <person name="Allen A.E."/>
            <person name="Badger J.H."/>
            <person name="Grimwood J."/>
            <person name="Jabbari K."/>
            <person name="Kuo A."/>
            <person name="Maheswari U."/>
            <person name="Martens C."/>
            <person name="Maumus F."/>
            <person name="Otillar R.P."/>
            <person name="Rayko E."/>
            <person name="Salamov A."/>
            <person name="Vandepoele K."/>
            <person name="Beszteri B."/>
            <person name="Gruber A."/>
            <person name="Heijde M."/>
            <person name="Katinka M."/>
            <person name="Mock T."/>
            <person name="Valentin K."/>
            <person name="Verret F."/>
            <person name="Berges J.A."/>
            <person name="Brownlee C."/>
            <person name="Cadoret J.P."/>
            <person name="Chiovitti A."/>
            <person name="Choi C.J."/>
            <person name="Coesel S."/>
            <person name="De Martino A."/>
            <person name="Detter J.C."/>
            <person name="Durkin C."/>
            <person name="Falciatore A."/>
            <person name="Fournet J."/>
            <person name="Haruta M."/>
            <person name="Huysman M.J."/>
            <person name="Jenkins B.D."/>
            <person name="Jiroutova K."/>
            <person name="Jorgensen R.E."/>
            <person name="Joubert Y."/>
            <person name="Kaplan A."/>
            <person name="Kroger N."/>
            <person name="Kroth P.G."/>
            <person name="La Roche J."/>
            <person name="Lindquist E."/>
            <person name="Lommer M."/>
            <person name="Martin-Jezequel V."/>
            <person name="Lopez P.J."/>
            <person name="Lucas S."/>
            <person name="Mangogna M."/>
            <person name="McGinnis K."/>
            <person name="Medlin L.K."/>
            <person name="Montsant A."/>
            <person name="Oudot-Le Secq M.P."/>
            <person name="Napoli C."/>
            <person name="Obornik M."/>
            <person name="Parker M.S."/>
            <person name="Petit J.L."/>
            <person name="Porcel B.M."/>
            <person name="Poulsen N."/>
            <person name="Robison M."/>
            <person name="Rychlewski L."/>
            <person name="Rynearson T.A."/>
            <person name="Schmutz J."/>
            <person name="Shapiro H."/>
            <person name="Siaut M."/>
            <person name="Stanley M."/>
            <person name="Sussman M.R."/>
            <person name="Taylor A.R."/>
            <person name="Vardi A."/>
            <person name="von Dassow P."/>
            <person name="Vyverman W."/>
            <person name="Willis A."/>
            <person name="Wyrwicz L.S."/>
            <person name="Rokhsar D.S."/>
            <person name="Weissenbach J."/>
            <person name="Armbrust E.V."/>
            <person name="Green B.R."/>
            <person name="Van de Peer Y."/>
            <person name="Grigoriev I.V."/>
        </authorList>
    </citation>
    <scope>NUCLEOTIDE SEQUENCE [LARGE SCALE GENOMIC DNA]</scope>
    <source>
        <strain evidence="16 17">CCAP 1055/1</strain>
    </source>
</reference>
<evidence type="ECO:0000256" key="4">
    <source>
        <dbReference type="ARBA" id="ARBA00020824"/>
    </source>
</evidence>
<feature type="chain" id="PRO_5002841135" description="ER membrane protein complex subunit 1" evidence="13">
    <location>
        <begin position="28"/>
        <end position="882"/>
    </location>
</feature>
<name>B5Y4Q1_PHATC</name>
<accession>B5Y4Q1</accession>
<evidence type="ECO:0000256" key="12">
    <source>
        <dbReference type="SAM" id="Phobius"/>
    </source>
</evidence>